<dbReference type="SUPFAM" id="SSF55874">
    <property type="entry name" value="ATPase domain of HSP90 chaperone/DNA topoisomerase II/histidine kinase"/>
    <property type="match status" value="1"/>
</dbReference>
<name>A0A512HA14_9PROT</name>
<dbReference type="CDD" id="cd16936">
    <property type="entry name" value="HATPase_RsbW-like"/>
    <property type="match status" value="1"/>
</dbReference>
<evidence type="ECO:0000259" key="2">
    <source>
        <dbReference type="Pfam" id="PF13581"/>
    </source>
</evidence>
<protein>
    <recommendedName>
        <fullName evidence="2">Histidine kinase/HSP90-like ATPase domain-containing protein</fullName>
    </recommendedName>
</protein>
<dbReference type="RefSeq" id="WP_147164319.1">
    <property type="nucleotide sequence ID" value="NZ_BJZO01000070.1"/>
</dbReference>
<keyword evidence="1" id="KW-0723">Serine/threonine-protein kinase</keyword>
<keyword evidence="4" id="KW-1185">Reference proteome</keyword>
<dbReference type="Gene3D" id="3.30.565.10">
    <property type="entry name" value="Histidine kinase-like ATPase, C-terminal domain"/>
    <property type="match status" value="1"/>
</dbReference>
<evidence type="ECO:0000313" key="3">
    <source>
        <dbReference type="EMBL" id="GEO82304.1"/>
    </source>
</evidence>
<dbReference type="PANTHER" id="PTHR35526">
    <property type="entry name" value="ANTI-SIGMA-F FACTOR RSBW-RELATED"/>
    <property type="match status" value="1"/>
</dbReference>
<feature type="domain" description="Histidine kinase/HSP90-like ATPase" evidence="2">
    <location>
        <begin position="14"/>
        <end position="139"/>
    </location>
</feature>
<dbReference type="AlphaFoldDB" id="A0A512HA14"/>
<dbReference type="Pfam" id="PF13581">
    <property type="entry name" value="HATPase_c_2"/>
    <property type="match status" value="1"/>
</dbReference>
<keyword evidence="1" id="KW-0418">Kinase</keyword>
<dbReference type="OrthoDB" id="9792240at2"/>
<dbReference type="PANTHER" id="PTHR35526:SF6">
    <property type="entry name" value="SLR1861 PROTEIN"/>
    <property type="match status" value="1"/>
</dbReference>
<reference evidence="3 4" key="1">
    <citation type="submission" date="2019-07" db="EMBL/GenBank/DDBJ databases">
        <title>Whole genome shotgun sequence of Rhodospirillum oryzae NBRC 107573.</title>
        <authorList>
            <person name="Hosoyama A."/>
            <person name="Uohara A."/>
            <person name="Ohji S."/>
            <person name="Ichikawa N."/>
        </authorList>
    </citation>
    <scope>NUCLEOTIDE SEQUENCE [LARGE SCALE GENOMIC DNA]</scope>
    <source>
        <strain evidence="3 4">NBRC 107573</strain>
    </source>
</reference>
<dbReference type="GO" id="GO:0004674">
    <property type="term" value="F:protein serine/threonine kinase activity"/>
    <property type="evidence" value="ECO:0007669"/>
    <property type="project" value="UniProtKB-KW"/>
</dbReference>
<proteinExistence type="predicted"/>
<comment type="caution">
    <text evidence="3">The sequence shown here is derived from an EMBL/GenBank/DDBJ whole genome shotgun (WGS) entry which is preliminary data.</text>
</comment>
<dbReference type="InterPro" id="IPR036890">
    <property type="entry name" value="HATPase_C_sf"/>
</dbReference>
<sequence>MMATGDVVVLRVDAAAAQRRPLLDAVEAFCRQVGGDDRILGQVLVVVDEVFTNIISYAHDQNEGHGVDVEMTEIMPGKISIRISDDGRAFNPIDRPAVDTGLALEDRKVGGLGIHFLKTFMDSYAYERHGNTNHLTVTKQLWVPADRDKEGAV</sequence>
<gene>
    <name evidence="3" type="ORF">ROR02_24350</name>
</gene>
<dbReference type="InterPro" id="IPR003594">
    <property type="entry name" value="HATPase_dom"/>
</dbReference>
<dbReference type="Proteomes" id="UP000321567">
    <property type="component" value="Unassembled WGS sequence"/>
</dbReference>
<dbReference type="EMBL" id="BJZO01000070">
    <property type="protein sequence ID" value="GEO82304.1"/>
    <property type="molecule type" value="Genomic_DNA"/>
</dbReference>
<dbReference type="InterPro" id="IPR050267">
    <property type="entry name" value="Anti-sigma-factor_SerPK"/>
</dbReference>
<evidence type="ECO:0000313" key="4">
    <source>
        <dbReference type="Proteomes" id="UP000321567"/>
    </source>
</evidence>
<accession>A0A512HA14</accession>
<keyword evidence="1" id="KW-0808">Transferase</keyword>
<evidence type="ECO:0000256" key="1">
    <source>
        <dbReference type="ARBA" id="ARBA00022527"/>
    </source>
</evidence>
<organism evidence="3 4">
    <name type="scientific">Pararhodospirillum oryzae</name>
    <dbReference type="NCBI Taxonomy" id="478448"/>
    <lineage>
        <taxon>Bacteria</taxon>
        <taxon>Pseudomonadati</taxon>
        <taxon>Pseudomonadota</taxon>
        <taxon>Alphaproteobacteria</taxon>
        <taxon>Rhodospirillales</taxon>
        <taxon>Rhodospirillaceae</taxon>
        <taxon>Pararhodospirillum</taxon>
    </lineage>
</organism>